<reference evidence="3 4" key="1">
    <citation type="submission" date="2019-03" db="EMBL/GenBank/DDBJ databases">
        <title>Genomic Encyclopedia of Type Strains, Phase IV (KMG-IV): sequencing the most valuable type-strain genomes for metagenomic binning, comparative biology and taxonomic classification.</title>
        <authorList>
            <person name="Goeker M."/>
        </authorList>
    </citation>
    <scope>NUCLEOTIDE SEQUENCE [LARGE SCALE GENOMIC DNA]</scope>
    <source>
        <strain evidence="3 4">DSM 11901</strain>
    </source>
</reference>
<dbReference type="InterPro" id="IPR003010">
    <property type="entry name" value="C-N_Hydrolase"/>
</dbReference>
<dbReference type="GO" id="GO:0016811">
    <property type="term" value="F:hydrolase activity, acting on carbon-nitrogen (but not peptide) bonds, in linear amides"/>
    <property type="evidence" value="ECO:0007669"/>
    <property type="project" value="InterPro"/>
</dbReference>
<sequence length="281" mass="30552">MKVAAVQMVSTPRVDENFEVARGLIAEAAAAGAELVALPEYFCLMGQHDSDKLAIAEPLADALIPGTHSTPMQHVLSETAREHGIWLIGGTLPIRGPGSDKVFNTTLVYGPDGARVARYDKVHLFCFDDGQRRYDEAATLRPGSAPVAFDLTDRSGQAWRVGLSVCYDLRFPELFRQLGAQQPLDLIVLPAAFTDTTGRAHWELLLRARAVENLCHVLAPAQGGLHENGRRTFGHSLAVGPWGEVMACRREDGSGVVLAELGKARQTQVRTQLPALAHRVF</sequence>
<dbReference type="PROSITE" id="PS50263">
    <property type="entry name" value="CN_HYDROLASE"/>
    <property type="match status" value="1"/>
</dbReference>
<evidence type="ECO:0000259" key="2">
    <source>
        <dbReference type="PROSITE" id="PS50263"/>
    </source>
</evidence>
<dbReference type="PANTHER" id="PTHR23088:SF27">
    <property type="entry name" value="DEAMINATED GLUTATHIONE AMIDASE"/>
    <property type="match status" value="1"/>
</dbReference>
<dbReference type="OrthoDB" id="9811121at2"/>
<comment type="caution">
    <text evidence="3">The sequence shown here is derived from an EMBL/GenBank/DDBJ whole genome shotgun (WGS) entry which is preliminary data.</text>
</comment>
<dbReference type="InterPro" id="IPR045254">
    <property type="entry name" value="Nit1/2_C-N_Hydrolase"/>
</dbReference>
<gene>
    <name evidence="3" type="ORF">EV672_107178</name>
</gene>
<feature type="domain" description="CN hydrolase" evidence="2">
    <location>
        <begin position="1"/>
        <end position="275"/>
    </location>
</feature>
<evidence type="ECO:0000313" key="4">
    <source>
        <dbReference type="Proteomes" id="UP000294593"/>
    </source>
</evidence>
<dbReference type="EMBL" id="SNXW01000007">
    <property type="protein sequence ID" value="TDP81747.1"/>
    <property type="molecule type" value="Genomic_DNA"/>
</dbReference>
<evidence type="ECO:0000256" key="1">
    <source>
        <dbReference type="ARBA" id="ARBA00022801"/>
    </source>
</evidence>
<dbReference type="Gene3D" id="3.60.110.10">
    <property type="entry name" value="Carbon-nitrogen hydrolase"/>
    <property type="match status" value="1"/>
</dbReference>
<keyword evidence="1" id="KW-0378">Hydrolase</keyword>
<accession>A0A4R6R837</accession>
<dbReference type="Proteomes" id="UP000294593">
    <property type="component" value="Unassembled WGS sequence"/>
</dbReference>
<protein>
    <submittedName>
        <fullName evidence="3">Nitrilase</fullName>
    </submittedName>
</protein>
<evidence type="ECO:0000313" key="3">
    <source>
        <dbReference type="EMBL" id="TDP81747.1"/>
    </source>
</evidence>
<dbReference type="AlphaFoldDB" id="A0A4R6R837"/>
<dbReference type="CDD" id="cd07572">
    <property type="entry name" value="nit"/>
    <property type="match status" value="1"/>
</dbReference>
<name>A0A4R6R837_9BURK</name>
<dbReference type="RefSeq" id="WP_133609936.1">
    <property type="nucleotide sequence ID" value="NZ_SNXW01000007.1"/>
</dbReference>
<dbReference type="Pfam" id="PF00795">
    <property type="entry name" value="CN_hydrolase"/>
    <property type="match status" value="1"/>
</dbReference>
<dbReference type="InterPro" id="IPR036526">
    <property type="entry name" value="C-N_Hydrolase_sf"/>
</dbReference>
<dbReference type="SUPFAM" id="SSF56317">
    <property type="entry name" value="Carbon-nitrogen hydrolase"/>
    <property type="match status" value="1"/>
</dbReference>
<dbReference type="PANTHER" id="PTHR23088">
    <property type="entry name" value="NITRILASE-RELATED"/>
    <property type="match status" value="1"/>
</dbReference>
<proteinExistence type="predicted"/>
<keyword evidence="4" id="KW-1185">Reference proteome</keyword>
<organism evidence="3 4">
    <name type="scientific">Aquabacterium commune</name>
    <dbReference type="NCBI Taxonomy" id="70586"/>
    <lineage>
        <taxon>Bacteria</taxon>
        <taxon>Pseudomonadati</taxon>
        <taxon>Pseudomonadota</taxon>
        <taxon>Betaproteobacteria</taxon>
        <taxon>Burkholderiales</taxon>
        <taxon>Aquabacterium</taxon>
    </lineage>
</organism>